<organism evidence="1 2">
    <name type="scientific">Dictyobacter formicarum</name>
    <dbReference type="NCBI Taxonomy" id="2778368"/>
    <lineage>
        <taxon>Bacteria</taxon>
        <taxon>Bacillati</taxon>
        <taxon>Chloroflexota</taxon>
        <taxon>Ktedonobacteria</taxon>
        <taxon>Ktedonobacterales</taxon>
        <taxon>Dictyobacteraceae</taxon>
        <taxon>Dictyobacter</taxon>
    </lineage>
</organism>
<evidence type="ECO:0000313" key="2">
    <source>
        <dbReference type="Proteomes" id="UP000635565"/>
    </source>
</evidence>
<dbReference type="Proteomes" id="UP000635565">
    <property type="component" value="Unassembled WGS sequence"/>
</dbReference>
<reference evidence="1 2" key="1">
    <citation type="journal article" date="2021" name="Int. J. Syst. Evol. Microbiol.">
        <title>Reticulibacter mediterranei gen. nov., sp. nov., within the new family Reticulibacteraceae fam. nov., and Ktedonospora formicarum gen. nov., sp. nov., Ktedonobacter robiniae sp. nov., Dictyobacter formicarum sp. nov. and Dictyobacter arantiisoli sp. nov., belonging to the class Ktedonobacteria.</title>
        <authorList>
            <person name="Yabe S."/>
            <person name="Zheng Y."/>
            <person name="Wang C.M."/>
            <person name="Sakai Y."/>
            <person name="Abe K."/>
            <person name="Yokota A."/>
            <person name="Donadio S."/>
            <person name="Cavaletti L."/>
            <person name="Monciardini P."/>
        </authorList>
    </citation>
    <scope>NUCLEOTIDE SEQUENCE [LARGE SCALE GENOMIC DNA]</scope>
    <source>
        <strain evidence="1 2">SOSP1-9</strain>
    </source>
</reference>
<gene>
    <name evidence="1" type="ORF">KSZ_07340</name>
</gene>
<evidence type="ECO:0000313" key="1">
    <source>
        <dbReference type="EMBL" id="GHO82728.1"/>
    </source>
</evidence>
<keyword evidence="2" id="KW-1185">Reference proteome</keyword>
<dbReference type="EMBL" id="BNJJ01000002">
    <property type="protein sequence ID" value="GHO82728.1"/>
    <property type="molecule type" value="Genomic_DNA"/>
</dbReference>
<accession>A0ABQ3VBE6</accession>
<proteinExistence type="predicted"/>
<name>A0ABQ3VBE6_9CHLR</name>
<comment type="caution">
    <text evidence="1">The sequence shown here is derived from an EMBL/GenBank/DDBJ whole genome shotgun (WGS) entry which is preliminary data.</text>
</comment>
<protein>
    <submittedName>
        <fullName evidence="1">Uncharacterized protein</fullName>
    </submittedName>
</protein>
<sequence length="59" mass="5997">MLLVDWARRGSSKAKANVKAHGSITEKEGHDGEDIRMGATALAGGLGTGGAPGHDRARG</sequence>